<comment type="subcellular location">
    <subcellularLocation>
        <location evidence="1 7">Cell membrane</location>
        <topology evidence="1 7">Multi-pass membrane protein</topology>
    </subcellularLocation>
</comment>
<dbReference type="EMBL" id="JBHUOG010000002">
    <property type="protein sequence ID" value="MFD2795241.1"/>
    <property type="molecule type" value="Genomic_DNA"/>
</dbReference>
<keyword evidence="2 7" id="KW-0813">Transport</keyword>
<dbReference type="Pfam" id="PF00528">
    <property type="entry name" value="BPD_transp_1"/>
    <property type="match status" value="1"/>
</dbReference>
<dbReference type="SUPFAM" id="SSF161098">
    <property type="entry name" value="MetI-like"/>
    <property type="match status" value="1"/>
</dbReference>
<name>A0ABW5VVC4_9MICO</name>
<evidence type="ECO:0000256" key="7">
    <source>
        <dbReference type="RuleBase" id="RU363032"/>
    </source>
</evidence>
<reference evidence="11" key="1">
    <citation type="journal article" date="2019" name="Int. J. Syst. Evol. Microbiol.">
        <title>The Global Catalogue of Microorganisms (GCM) 10K type strain sequencing project: providing services to taxonomists for standard genome sequencing and annotation.</title>
        <authorList>
            <consortium name="The Broad Institute Genomics Platform"/>
            <consortium name="The Broad Institute Genome Sequencing Center for Infectious Disease"/>
            <person name="Wu L."/>
            <person name="Ma J."/>
        </authorList>
    </citation>
    <scope>NUCLEOTIDE SEQUENCE [LARGE SCALE GENOMIC DNA]</scope>
    <source>
        <strain evidence="11">CCM 7044</strain>
    </source>
</reference>
<keyword evidence="6 7" id="KW-0472">Membrane</keyword>
<dbReference type="PANTHER" id="PTHR30193:SF37">
    <property type="entry name" value="INNER MEMBRANE ABC TRANSPORTER PERMEASE PROTEIN YCJO"/>
    <property type="match status" value="1"/>
</dbReference>
<feature type="transmembrane region" description="Helical" evidence="7">
    <location>
        <begin position="289"/>
        <end position="309"/>
    </location>
</feature>
<evidence type="ECO:0000256" key="4">
    <source>
        <dbReference type="ARBA" id="ARBA00022692"/>
    </source>
</evidence>
<sequence length="319" mass="33541">MSVAAGTSHRPSLSEVRGDDAPPAPARRRLAGVGQSRALLVLAIPALLFYGFAVVVPSVRGAVLAFTNWDGLSQTYDFVGLDNFVRIFTTQSSLDALKMTLVFAVSVTVLQNGIGLLLALGVNSGLKSRNFLRVLFFAPVVVTPVVVAYLWKFMLTPGGAADGVLAAVGLGGAAPSWLGDPGWAAVSVVMMIVWQHAGYSMVIYIAGLQSIPQEVNEAALVDGAGPWRLFSSVTWPLLAPATAINVMLTIIGGLKMFTEVFVLTAGGPGGATETLSTLLYKSAFQFSEFGYGIALALVLALVVGVFSVTQQRMARRGAY</sequence>
<feature type="transmembrane region" description="Helical" evidence="7">
    <location>
        <begin position="134"/>
        <end position="151"/>
    </location>
</feature>
<dbReference type="InterPro" id="IPR035906">
    <property type="entry name" value="MetI-like_sf"/>
</dbReference>
<comment type="similarity">
    <text evidence="7">Belongs to the binding-protein-dependent transport system permease family.</text>
</comment>
<evidence type="ECO:0000313" key="11">
    <source>
        <dbReference type="Proteomes" id="UP001597479"/>
    </source>
</evidence>
<keyword evidence="5 7" id="KW-1133">Transmembrane helix</keyword>
<feature type="transmembrane region" description="Helical" evidence="7">
    <location>
        <begin position="183"/>
        <end position="208"/>
    </location>
</feature>
<evidence type="ECO:0000313" key="10">
    <source>
        <dbReference type="EMBL" id="MFD2795241.1"/>
    </source>
</evidence>
<dbReference type="Gene3D" id="1.10.3720.10">
    <property type="entry name" value="MetI-like"/>
    <property type="match status" value="1"/>
</dbReference>
<dbReference type="CDD" id="cd06261">
    <property type="entry name" value="TM_PBP2"/>
    <property type="match status" value="1"/>
</dbReference>
<protein>
    <submittedName>
        <fullName evidence="10">Carbohydrate ABC transporter permease</fullName>
    </submittedName>
</protein>
<comment type="caution">
    <text evidence="10">The sequence shown here is derived from an EMBL/GenBank/DDBJ whole genome shotgun (WGS) entry which is preliminary data.</text>
</comment>
<proteinExistence type="inferred from homology"/>
<evidence type="ECO:0000256" key="5">
    <source>
        <dbReference type="ARBA" id="ARBA00022989"/>
    </source>
</evidence>
<dbReference type="InterPro" id="IPR051393">
    <property type="entry name" value="ABC_transporter_permease"/>
</dbReference>
<evidence type="ECO:0000256" key="1">
    <source>
        <dbReference type="ARBA" id="ARBA00004651"/>
    </source>
</evidence>
<dbReference type="PANTHER" id="PTHR30193">
    <property type="entry name" value="ABC TRANSPORTER PERMEASE PROTEIN"/>
    <property type="match status" value="1"/>
</dbReference>
<evidence type="ECO:0000256" key="2">
    <source>
        <dbReference type="ARBA" id="ARBA00022448"/>
    </source>
</evidence>
<feature type="domain" description="ABC transmembrane type-1" evidence="9">
    <location>
        <begin position="97"/>
        <end position="310"/>
    </location>
</feature>
<dbReference type="RefSeq" id="WP_377185133.1">
    <property type="nucleotide sequence ID" value="NZ_JBHUOG010000002.1"/>
</dbReference>
<keyword evidence="11" id="KW-1185">Reference proteome</keyword>
<evidence type="ECO:0000259" key="9">
    <source>
        <dbReference type="PROSITE" id="PS50928"/>
    </source>
</evidence>
<feature type="transmembrane region" description="Helical" evidence="7">
    <location>
        <begin position="229"/>
        <end position="254"/>
    </location>
</feature>
<dbReference type="Proteomes" id="UP001597479">
    <property type="component" value="Unassembled WGS sequence"/>
</dbReference>
<dbReference type="PROSITE" id="PS50928">
    <property type="entry name" value="ABC_TM1"/>
    <property type="match status" value="1"/>
</dbReference>
<evidence type="ECO:0000256" key="3">
    <source>
        <dbReference type="ARBA" id="ARBA00022475"/>
    </source>
</evidence>
<feature type="transmembrane region" description="Helical" evidence="7">
    <location>
        <begin position="101"/>
        <end position="122"/>
    </location>
</feature>
<organism evidence="10 11">
    <name type="scientific">Promicromonospora vindobonensis</name>
    <dbReference type="NCBI Taxonomy" id="195748"/>
    <lineage>
        <taxon>Bacteria</taxon>
        <taxon>Bacillati</taxon>
        <taxon>Actinomycetota</taxon>
        <taxon>Actinomycetes</taxon>
        <taxon>Micrococcales</taxon>
        <taxon>Promicromonosporaceae</taxon>
        <taxon>Promicromonospora</taxon>
    </lineage>
</organism>
<evidence type="ECO:0000256" key="8">
    <source>
        <dbReference type="SAM" id="MobiDB-lite"/>
    </source>
</evidence>
<evidence type="ECO:0000256" key="6">
    <source>
        <dbReference type="ARBA" id="ARBA00023136"/>
    </source>
</evidence>
<keyword evidence="4 7" id="KW-0812">Transmembrane</keyword>
<feature type="transmembrane region" description="Helical" evidence="7">
    <location>
        <begin position="38"/>
        <end position="59"/>
    </location>
</feature>
<keyword evidence="3" id="KW-1003">Cell membrane</keyword>
<dbReference type="InterPro" id="IPR000515">
    <property type="entry name" value="MetI-like"/>
</dbReference>
<gene>
    <name evidence="10" type="ORF">ACFS27_16905</name>
</gene>
<feature type="region of interest" description="Disordered" evidence="8">
    <location>
        <begin position="1"/>
        <end position="23"/>
    </location>
</feature>
<accession>A0ABW5VVC4</accession>